<evidence type="ECO:0000313" key="2">
    <source>
        <dbReference type="EMBL" id="ORY52946.1"/>
    </source>
</evidence>
<keyword evidence="1" id="KW-0472">Membrane</keyword>
<accession>A0A1Y2D1F0</accession>
<dbReference type="AlphaFoldDB" id="A0A1Y2D1F0"/>
<protein>
    <submittedName>
        <fullName evidence="2">Uncharacterized protein</fullName>
    </submittedName>
</protein>
<dbReference type="EMBL" id="MCGO01000002">
    <property type="protein sequence ID" value="ORY52946.1"/>
    <property type="molecule type" value="Genomic_DNA"/>
</dbReference>
<gene>
    <name evidence="2" type="ORF">BCR33DRAFT_711350</name>
</gene>
<organism evidence="2 3">
    <name type="scientific">Rhizoclosmatium globosum</name>
    <dbReference type="NCBI Taxonomy" id="329046"/>
    <lineage>
        <taxon>Eukaryota</taxon>
        <taxon>Fungi</taxon>
        <taxon>Fungi incertae sedis</taxon>
        <taxon>Chytridiomycota</taxon>
        <taxon>Chytridiomycota incertae sedis</taxon>
        <taxon>Chytridiomycetes</taxon>
        <taxon>Chytridiales</taxon>
        <taxon>Chytriomycetaceae</taxon>
        <taxon>Rhizoclosmatium</taxon>
    </lineage>
</organism>
<feature type="transmembrane region" description="Helical" evidence="1">
    <location>
        <begin position="158"/>
        <end position="180"/>
    </location>
</feature>
<keyword evidence="1" id="KW-0812">Transmembrane</keyword>
<dbReference type="Proteomes" id="UP000193642">
    <property type="component" value="Unassembled WGS sequence"/>
</dbReference>
<reference evidence="2 3" key="1">
    <citation type="submission" date="2016-07" db="EMBL/GenBank/DDBJ databases">
        <title>Pervasive Adenine N6-methylation of Active Genes in Fungi.</title>
        <authorList>
            <consortium name="DOE Joint Genome Institute"/>
            <person name="Mondo S.J."/>
            <person name="Dannebaum R.O."/>
            <person name="Kuo R.C."/>
            <person name="Labutti K."/>
            <person name="Haridas S."/>
            <person name="Kuo A."/>
            <person name="Salamov A."/>
            <person name="Ahrendt S.R."/>
            <person name="Lipzen A."/>
            <person name="Sullivan W."/>
            <person name="Andreopoulos W.B."/>
            <person name="Clum A."/>
            <person name="Lindquist E."/>
            <person name="Daum C."/>
            <person name="Ramamoorthy G.K."/>
            <person name="Gryganskyi A."/>
            <person name="Culley D."/>
            <person name="Magnuson J.K."/>
            <person name="James T.Y."/>
            <person name="O'Malley M.A."/>
            <person name="Stajich J.E."/>
            <person name="Spatafora J.W."/>
            <person name="Visel A."/>
            <person name="Grigoriev I.V."/>
        </authorList>
    </citation>
    <scope>NUCLEOTIDE SEQUENCE [LARGE SCALE GENOMIC DNA]</scope>
    <source>
        <strain evidence="2 3">JEL800</strain>
    </source>
</reference>
<feature type="transmembrane region" description="Helical" evidence="1">
    <location>
        <begin position="90"/>
        <end position="114"/>
    </location>
</feature>
<sequence>MCFIWSTCACYSVSLSHNNLALAVPQSIQTLSVATIETCFTHFSWTISFGIIKRNSSRMVFGTMSTLVSSIIYIAAAITKLPVMITINRIWTAIVGAAVSLFNMYLMAIFSFYLMKLNNDLNDSGSSKSSKIANSRLPSTTSVVGEESRKQQRQFRTIARHGIWASLFCVAAVITFALGLIERFNVWVNVIQASVCYWLNMEVVVKYGQPNPK</sequence>
<proteinExistence type="predicted"/>
<comment type="caution">
    <text evidence="2">The sequence shown here is derived from an EMBL/GenBank/DDBJ whole genome shotgun (WGS) entry which is preliminary data.</text>
</comment>
<feature type="transmembrane region" description="Helical" evidence="1">
    <location>
        <begin position="59"/>
        <end position="78"/>
    </location>
</feature>
<name>A0A1Y2D1F0_9FUNG</name>
<evidence type="ECO:0000256" key="1">
    <source>
        <dbReference type="SAM" id="Phobius"/>
    </source>
</evidence>
<keyword evidence="3" id="KW-1185">Reference proteome</keyword>
<evidence type="ECO:0000313" key="3">
    <source>
        <dbReference type="Proteomes" id="UP000193642"/>
    </source>
</evidence>
<keyword evidence="1" id="KW-1133">Transmembrane helix</keyword>